<keyword evidence="2 8" id="KW-0031">Aminopeptidase</keyword>
<accession>A0ABT6DGQ9</accession>
<feature type="compositionally biased region" description="Low complexity" evidence="6">
    <location>
        <begin position="8"/>
        <end position="22"/>
    </location>
</feature>
<evidence type="ECO:0000256" key="3">
    <source>
        <dbReference type="ARBA" id="ARBA00022670"/>
    </source>
</evidence>
<evidence type="ECO:0000256" key="1">
    <source>
        <dbReference type="ARBA" id="ARBA00009528"/>
    </source>
</evidence>
<reference evidence="8" key="1">
    <citation type="submission" date="2022-08" db="EMBL/GenBank/DDBJ databases">
        <title>Novel Bdellovibrio Species Isolated from Svalbard: Designation Bdellovibrio svalbardensis.</title>
        <authorList>
            <person name="Mitchell R.J."/>
            <person name="Choi S.Y."/>
        </authorList>
    </citation>
    <scope>NUCLEOTIDE SEQUENCE</scope>
    <source>
        <strain evidence="8">PAP01</strain>
    </source>
</reference>
<organism evidence="8 9">
    <name type="scientific">Bdellovibrio svalbardensis</name>
    <dbReference type="NCBI Taxonomy" id="2972972"/>
    <lineage>
        <taxon>Bacteria</taxon>
        <taxon>Pseudomonadati</taxon>
        <taxon>Bdellovibrionota</taxon>
        <taxon>Bdellovibrionia</taxon>
        <taxon>Bdellovibrionales</taxon>
        <taxon>Pseudobdellovibrionaceae</taxon>
        <taxon>Bdellovibrio</taxon>
    </lineage>
</organism>
<dbReference type="EMBL" id="JANRMI010000002">
    <property type="protein sequence ID" value="MDG0816044.1"/>
    <property type="molecule type" value="Genomic_DNA"/>
</dbReference>
<keyword evidence="3" id="KW-0645">Protease</keyword>
<dbReference type="GO" id="GO:0004177">
    <property type="term" value="F:aminopeptidase activity"/>
    <property type="evidence" value="ECO:0007669"/>
    <property type="project" value="UniProtKB-KW"/>
</dbReference>
<dbReference type="PANTHER" id="PTHR11963:SF20">
    <property type="entry name" value="PEPTIDASE B"/>
    <property type="match status" value="1"/>
</dbReference>
<dbReference type="RefSeq" id="WP_277577522.1">
    <property type="nucleotide sequence ID" value="NZ_JANRMI010000002.1"/>
</dbReference>
<dbReference type="PRINTS" id="PR00481">
    <property type="entry name" value="LAMNOPPTDASE"/>
</dbReference>
<dbReference type="InterPro" id="IPR000819">
    <property type="entry name" value="Peptidase_M17_C"/>
</dbReference>
<evidence type="ECO:0000256" key="5">
    <source>
        <dbReference type="ARBA" id="ARBA00023211"/>
    </source>
</evidence>
<dbReference type="InterPro" id="IPR011356">
    <property type="entry name" value="Leucine_aapep/pepB"/>
</dbReference>
<evidence type="ECO:0000259" key="7">
    <source>
        <dbReference type="PROSITE" id="PS00631"/>
    </source>
</evidence>
<feature type="domain" description="Cytosol aminopeptidase" evidence="7">
    <location>
        <begin position="378"/>
        <end position="385"/>
    </location>
</feature>
<dbReference type="Proteomes" id="UP001152321">
    <property type="component" value="Unassembled WGS sequence"/>
</dbReference>
<dbReference type="Gene3D" id="3.40.630.10">
    <property type="entry name" value="Zn peptidases"/>
    <property type="match status" value="1"/>
</dbReference>
<name>A0ABT6DGQ9_9BACT</name>
<dbReference type="SUPFAM" id="SSF53187">
    <property type="entry name" value="Zn-dependent exopeptidases"/>
    <property type="match status" value="1"/>
</dbReference>
<keyword evidence="4" id="KW-0378">Hydrolase</keyword>
<keyword evidence="9" id="KW-1185">Reference proteome</keyword>
<dbReference type="Pfam" id="PF00883">
    <property type="entry name" value="Peptidase_M17"/>
    <property type="match status" value="1"/>
</dbReference>
<comment type="caution">
    <text evidence="8">The sequence shown here is derived from an EMBL/GenBank/DDBJ whole genome shotgun (WGS) entry which is preliminary data.</text>
</comment>
<protein>
    <submittedName>
        <fullName evidence="8">Leucyl aminopeptidase family protein</fullName>
    </submittedName>
</protein>
<keyword evidence="5" id="KW-0464">Manganese</keyword>
<dbReference type="CDD" id="cd00433">
    <property type="entry name" value="Peptidase_M17"/>
    <property type="match status" value="1"/>
</dbReference>
<sequence length="532" mass="57801">MAKKTKTAKTTQRATASATKSSINASASTKHKEKLHFQSWVETFDIGKELKVKNELTGFVYFLGVDDSNKVKSLIKEHSLQWQTDSLQKSEREFIYFVGQQGPVWILKPRTKNSAGHDGLIDEAQYTWARDQFGSLVSQLKAHQLKAVQIEFHGTEEAQDLGALVGLDMAPYNFRQFVDGKQLVDLPKVALRKTLGALEKTTIKDAISRARAVSLARHLVSLPPNDLNPKTFAEIATKKLSFSAASKVTVWDSKKLIQEGMGLHAGVGQGAEHEACMVHIKYRPAKKSKLKPIAFVGKGITFDTGGLDIKPSSAMRLMKKDMGGAASILAMALWASESQYPGPLDFYLALAENAVDAKSFRPGDVLIARNGLKVEIDNTDAEGRLVLADVLDVACTQKGADEPELVIDVATLTGAIKVGLGAEIAGLFSNDDDLANELTKAGQRAGDLNWRMPLFEKYWAEMSSPFADFKNSGGGFGGAITAALFLQKFVGGKKWAHLDVYAWTDKAQGALLASGGNGQPVQCLIEFLKARA</sequence>
<dbReference type="PANTHER" id="PTHR11963">
    <property type="entry name" value="LEUCINE AMINOPEPTIDASE-RELATED"/>
    <property type="match status" value="1"/>
</dbReference>
<dbReference type="PROSITE" id="PS00631">
    <property type="entry name" value="CYTOSOL_AP"/>
    <property type="match status" value="1"/>
</dbReference>
<evidence type="ECO:0000313" key="8">
    <source>
        <dbReference type="EMBL" id="MDG0816044.1"/>
    </source>
</evidence>
<gene>
    <name evidence="8" type="ORF">NWE73_06700</name>
</gene>
<evidence type="ECO:0000256" key="4">
    <source>
        <dbReference type="ARBA" id="ARBA00022801"/>
    </source>
</evidence>
<evidence type="ECO:0000256" key="2">
    <source>
        <dbReference type="ARBA" id="ARBA00022438"/>
    </source>
</evidence>
<feature type="region of interest" description="Disordered" evidence="6">
    <location>
        <begin position="1"/>
        <end position="27"/>
    </location>
</feature>
<proteinExistence type="inferred from homology"/>
<evidence type="ECO:0000256" key="6">
    <source>
        <dbReference type="SAM" id="MobiDB-lite"/>
    </source>
</evidence>
<evidence type="ECO:0000313" key="9">
    <source>
        <dbReference type="Proteomes" id="UP001152321"/>
    </source>
</evidence>
<comment type="similarity">
    <text evidence="1">Belongs to the peptidase M17 family.</text>
</comment>